<sequence>MRVRRWKALCLVVALSSLAAVAGPAGPATAAARSADDMGQDVSTAVYVVDGYWRTHWSRFFTGKYDPPAVYGGYRRGVTKPPLCGGRRLGYDNAWYCIEDDYIAWDLDLMAEGYRIGDAWVYLVVAHEWGHAVQARLRDSLVMSTYELQADCLAGAVLYGAAADGVLRFERGDLEEIAEIHRRLGDETSWTDVTDHGTAAQRTSSFNRGAKYGVRGCLP</sequence>
<proteinExistence type="predicted"/>
<keyword evidence="1" id="KW-0732">Signal</keyword>
<dbReference type="InterPro" id="IPR007343">
    <property type="entry name" value="Uncharacterised_pept_Zn_put"/>
</dbReference>
<accession>A0ABQ2QFX0</accession>
<dbReference type="SUPFAM" id="SSF55486">
    <property type="entry name" value="Metalloproteases ('zincins'), catalytic domain"/>
    <property type="match status" value="1"/>
</dbReference>
<reference evidence="3" key="1">
    <citation type="journal article" date="2019" name="Int. J. Syst. Evol. Microbiol.">
        <title>The Global Catalogue of Microorganisms (GCM) 10K type strain sequencing project: providing services to taxonomists for standard genome sequencing and annotation.</title>
        <authorList>
            <consortium name="The Broad Institute Genomics Platform"/>
            <consortium name="The Broad Institute Genome Sequencing Center for Infectious Disease"/>
            <person name="Wu L."/>
            <person name="Ma J."/>
        </authorList>
    </citation>
    <scope>NUCLEOTIDE SEQUENCE [LARGE SCALE GENOMIC DNA]</scope>
    <source>
        <strain evidence="3">JCM 3115</strain>
    </source>
</reference>
<feature type="signal peptide" evidence="1">
    <location>
        <begin position="1"/>
        <end position="22"/>
    </location>
</feature>
<feature type="chain" id="PRO_5045472871" description="Metalloprotease" evidence="1">
    <location>
        <begin position="23"/>
        <end position="219"/>
    </location>
</feature>
<protein>
    <recommendedName>
        <fullName evidence="4">Metalloprotease</fullName>
    </recommendedName>
</protein>
<dbReference type="EMBL" id="BMQJ01000001">
    <property type="protein sequence ID" value="GGP79062.1"/>
    <property type="molecule type" value="Genomic_DNA"/>
</dbReference>
<evidence type="ECO:0008006" key="4">
    <source>
        <dbReference type="Google" id="ProtNLM"/>
    </source>
</evidence>
<keyword evidence="3" id="KW-1185">Reference proteome</keyword>
<dbReference type="RefSeq" id="WP_229810853.1">
    <property type="nucleotide sequence ID" value="NZ_BMQJ01000001.1"/>
</dbReference>
<gene>
    <name evidence="2" type="ORF">GCM10010140_04300</name>
</gene>
<organism evidence="2 3">
    <name type="scientific">Streptosporangium pseudovulgare</name>
    <dbReference type="NCBI Taxonomy" id="35765"/>
    <lineage>
        <taxon>Bacteria</taxon>
        <taxon>Bacillati</taxon>
        <taxon>Actinomycetota</taxon>
        <taxon>Actinomycetes</taxon>
        <taxon>Streptosporangiales</taxon>
        <taxon>Streptosporangiaceae</taxon>
        <taxon>Streptosporangium</taxon>
    </lineage>
</organism>
<comment type="caution">
    <text evidence="2">The sequence shown here is derived from an EMBL/GenBank/DDBJ whole genome shotgun (WGS) entry which is preliminary data.</text>
</comment>
<dbReference type="Pfam" id="PF04228">
    <property type="entry name" value="Zn_peptidase"/>
    <property type="match status" value="1"/>
</dbReference>
<evidence type="ECO:0000313" key="3">
    <source>
        <dbReference type="Proteomes" id="UP000611554"/>
    </source>
</evidence>
<evidence type="ECO:0000256" key="1">
    <source>
        <dbReference type="SAM" id="SignalP"/>
    </source>
</evidence>
<dbReference type="Proteomes" id="UP000611554">
    <property type="component" value="Unassembled WGS sequence"/>
</dbReference>
<name>A0ABQ2QFX0_9ACTN</name>
<evidence type="ECO:0000313" key="2">
    <source>
        <dbReference type="EMBL" id="GGP79062.1"/>
    </source>
</evidence>